<dbReference type="EMBL" id="JAPFCC010000001">
    <property type="protein sequence ID" value="MCW7552562.1"/>
    <property type="molecule type" value="Genomic_DNA"/>
</dbReference>
<protein>
    <recommendedName>
        <fullName evidence="3">Transposase DDE domain-containing protein</fullName>
    </recommendedName>
</protein>
<evidence type="ECO:0008006" key="3">
    <source>
        <dbReference type="Google" id="ProtNLM"/>
    </source>
</evidence>
<reference evidence="1 2" key="1">
    <citation type="submission" date="2022-10" db="EMBL/GenBank/DDBJ databases">
        <title>High-quality genome sequences of two octocoral-associated bacteria, Endozoicomonas euniceicola EF212 and Endozoicomonas gorgoniicola PS125.</title>
        <authorList>
            <person name="Chiou Y.-J."/>
            <person name="Chen Y.-H."/>
        </authorList>
    </citation>
    <scope>NUCLEOTIDE SEQUENCE [LARGE SCALE GENOMIC DNA]</scope>
    <source>
        <strain evidence="1 2">PS125</strain>
    </source>
</reference>
<proteinExistence type="predicted"/>
<name>A0ABT3MT53_9GAMM</name>
<dbReference type="Proteomes" id="UP001209854">
    <property type="component" value="Unassembled WGS sequence"/>
</dbReference>
<accession>A0ABT3MT53</accession>
<organism evidence="1 2">
    <name type="scientific">Endozoicomonas gorgoniicola</name>
    <dbReference type="NCBI Taxonomy" id="1234144"/>
    <lineage>
        <taxon>Bacteria</taxon>
        <taxon>Pseudomonadati</taxon>
        <taxon>Pseudomonadota</taxon>
        <taxon>Gammaproteobacteria</taxon>
        <taxon>Oceanospirillales</taxon>
        <taxon>Endozoicomonadaceae</taxon>
        <taxon>Endozoicomonas</taxon>
    </lineage>
</organism>
<evidence type="ECO:0000313" key="1">
    <source>
        <dbReference type="EMBL" id="MCW7552562.1"/>
    </source>
</evidence>
<gene>
    <name evidence="1" type="ORF">NX722_07850</name>
</gene>
<evidence type="ECO:0000313" key="2">
    <source>
        <dbReference type="Proteomes" id="UP001209854"/>
    </source>
</evidence>
<keyword evidence="2" id="KW-1185">Reference proteome</keyword>
<comment type="caution">
    <text evidence="1">The sequence shown here is derived from an EMBL/GenBank/DDBJ whole genome shotgun (WGS) entry which is preliminary data.</text>
</comment>
<sequence>MTIDILHIDTTELADISPRTYDSTRHLYTATTGCPCDACPNRSRCRDQEEACKIFNLWCQAKEADGQSREPSGTIYRRMWEVA</sequence>
<dbReference type="RefSeq" id="WP_262567515.1">
    <property type="nucleotide sequence ID" value="NZ_JAPFCC010000001.1"/>
</dbReference>